<dbReference type="InterPro" id="IPR050155">
    <property type="entry name" value="HAD-like_hydrolase_sf"/>
</dbReference>
<dbReference type="Gene3D" id="1.10.150.240">
    <property type="entry name" value="Putative phosphatase, domain 2"/>
    <property type="match status" value="1"/>
</dbReference>
<dbReference type="SFLD" id="SFLDG01129">
    <property type="entry name" value="C1.5:_HAD__Beta-PGM__Phosphata"/>
    <property type="match status" value="1"/>
</dbReference>
<dbReference type="InterPro" id="IPR006439">
    <property type="entry name" value="HAD-SF_hydro_IA"/>
</dbReference>
<dbReference type="NCBIfam" id="TIGR01549">
    <property type="entry name" value="HAD-SF-IA-v1"/>
    <property type="match status" value="1"/>
</dbReference>
<gene>
    <name evidence="1" type="ORF">HMPREF0501_00628</name>
</gene>
<dbReference type="GO" id="GO:0006281">
    <property type="term" value="P:DNA repair"/>
    <property type="evidence" value="ECO:0007669"/>
    <property type="project" value="TreeGrafter"/>
</dbReference>
<dbReference type="InterPro" id="IPR023198">
    <property type="entry name" value="PGP-like_dom2"/>
</dbReference>
<proteinExistence type="predicted"/>
<dbReference type="PANTHER" id="PTHR43434">
    <property type="entry name" value="PHOSPHOGLYCOLATE PHOSPHATASE"/>
    <property type="match status" value="1"/>
</dbReference>
<dbReference type="InterPro" id="IPR041492">
    <property type="entry name" value="HAD_2"/>
</dbReference>
<dbReference type="SUPFAM" id="SSF56784">
    <property type="entry name" value="HAD-like"/>
    <property type="match status" value="1"/>
</dbReference>
<evidence type="ECO:0000313" key="2">
    <source>
        <dbReference type="Proteomes" id="UP000003987"/>
    </source>
</evidence>
<dbReference type="AlphaFoldDB" id="C7XV84"/>
<dbReference type="FunFam" id="3.40.50.1000:FF:000022">
    <property type="entry name" value="Phosphoglycolate phosphatase"/>
    <property type="match status" value="1"/>
</dbReference>
<accession>C7XV84</accession>
<organism evidence="1 2">
    <name type="scientific">Limosilactobacillus coleohominis 101-4-CHN</name>
    <dbReference type="NCBI Taxonomy" id="575594"/>
    <lineage>
        <taxon>Bacteria</taxon>
        <taxon>Bacillati</taxon>
        <taxon>Bacillota</taxon>
        <taxon>Bacilli</taxon>
        <taxon>Lactobacillales</taxon>
        <taxon>Lactobacillaceae</taxon>
        <taxon>Limosilactobacillus</taxon>
    </lineage>
</organism>
<dbReference type="Pfam" id="PF13419">
    <property type="entry name" value="HAD_2"/>
    <property type="match status" value="1"/>
</dbReference>
<keyword evidence="1" id="KW-0378">Hydrolase</keyword>
<dbReference type="OrthoDB" id="9792518at2"/>
<protein>
    <submittedName>
        <fullName evidence="1">HAD hydrolase, family IA, variant 1</fullName>
    </submittedName>
</protein>
<keyword evidence="2" id="KW-1185">Reference proteome</keyword>
<dbReference type="InterPro" id="IPR023214">
    <property type="entry name" value="HAD_sf"/>
</dbReference>
<evidence type="ECO:0000313" key="1">
    <source>
        <dbReference type="EMBL" id="EEU30250.1"/>
    </source>
</evidence>
<dbReference type="GO" id="GO:0008967">
    <property type="term" value="F:phosphoglycolate phosphatase activity"/>
    <property type="evidence" value="ECO:0007669"/>
    <property type="project" value="TreeGrafter"/>
</dbReference>
<name>C7XV84_9LACO</name>
<dbReference type="RefSeq" id="WP_006916426.1">
    <property type="nucleotide sequence ID" value="NZ_GG698803.1"/>
</dbReference>
<dbReference type="EMBL" id="GG698803">
    <property type="protein sequence ID" value="EEU30250.1"/>
    <property type="molecule type" value="Genomic_DNA"/>
</dbReference>
<dbReference type="HOGENOM" id="CLU_045011_19_3_9"/>
<dbReference type="PANTHER" id="PTHR43434:SF26">
    <property type="entry name" value="PYROPHOSPHATASE PPAX"/>
    <property type="match status" value="1"/>
</dbReference>
<dbReference type="Gene3D" id="3.40.50.1000">
    <property type="entry name" value="HAD superfamily/HAD-like"/>
    <property type="match status" value="1"/>
</dbReference>
<dbReference type="GO" id="GO:0005829">
    <property type="term" value="C:cytosol"/>
    <property type="evidence" value="ECO:0007669"/>
    <property type="project" value="TreeGrafter"/>
</dbReference>
<dbReference type="InterPro" id="IPR036412">
    <property type="entry name" value="HAD-like_sf"/>
</dbReference>
<dbReference type="NCBIfam" id="TIGR01509">
    <property type="entry name" value="HAD-SF-IA-v3"/>
    <property type="match status" value="1"/>
</dbReference>
<dbReference type="SFLD" id="SFLDS00003">
    <property type="entry name" value="Haloacid_Dehalogenase"/>
    <property type="match status" value="1"/>
</dbReference>
<dbReference type="SFLD" id="SFLDG01135">
    <property type="entry name" value="C1.5.6:_HAD__Beta-PGM__Phospha"/>
    <property type="match status" value="1"/>
</dbReference>
<dbReference type="Proteomes" id="UP000003987">
    <property type="component" value="Unassembled WGS sequence"/>
</dbReference>
<reference evidence="1 2" key="1">
    <citation type="submission" date="2009-06" db="EMBL/GenBank/DDBJ databases">
        <title>The Genome Sequence of Lactobacillus coleohominis strain 101-4-CHN.</title>
        <authorList>
            <consortium name="The Broad Institute Genome Sequencing Platform"/>
            <person name="Ward D."/>
            <person name="Young S.K."/>
            <person name="Zeng Q."/>
            <person name="Koehrsen M."/>
            <person name="Alvarado L."/>
            <person name="Berlin A."/>
            <person name="Borenstein D."/>
            <person name="Chen Z."/>
            <person name="Engels R."/>
            <person name="Freedman E."/>
            <person name="Gellesch M."/>
            <person name="Goldberg J."/>
            <person name="Griggs A."/>
            <person name="Gujja S."/>
            <person name="Heiman D."/>
            <person name="Hepburn T."/>
            <person name="Howarth C."/>
            <person name="Jen D."/>
            <person name="Larson L."/>
            <person name="Lewis B."/>
            <person name="Mehta T."/>
            <person name="Park D."/>
            <person name="Pearson M."/>
            <person name="Roberts A."/>
            <person name="Saif S."/>
            <person name="Shea T."/>
            <person name="Shenoy N."/>
            <person name="Sisk P."/>
            <person name="Stolte C."/>
            <person name="Sykes S."/>
            <person name="Walk T."/>
            <person name="White J."/>
            <person name="Yandava C."/>
            <person name="Liu Y."/>
            <person name="Xu Q."/>
            <person name="Lander E."/>
            <person name="Nusbaum C."/>
            <person name="Galagan J."/>
            <person name="Birren B."/>
        </authorList>
    </citation>
    <scope>NUCLEOTIDE SEQUENCE [LARGE SCALE GENOMIC DNA]</scope>
    <source>
        <strain evidence="1 2">101-4-CHN</strain>
    </source>
</reference>
<sequence>MILNYFFDFDKTLASSGDASVKATKQAFQDNGLTVPTTDEILDAMGIPAEVSFPQMAKEALSADQVAKLVARFRKVYSDYELASTKLYPGIQDMLDQLTQRHKNLFIVSSKRTDAVDRNLNNLNIRHYFKDVVGCDQVDHYKPAPDGILLLIDKYQLQKDDCMMIGDARYDLQMGKAAGVHTCGVTWDAFDIASLKREEPTYLIDAPMELISLGQD</sequence>
<dbReference type="eggNOG" id="COG0546">
    <property type="taxonomic scope" value="Bacteria"/>
</dbReference>
<dbReference type="STRING" id="575594.HMPREF0501_00628"/>